<dbReference type="InterPro" id="IPR017508">
    <property type="entry name" value="HipA_N1"/>
</dbReference>
<dbReference type="RefSeq" id="WP_345069708.1">
    <property type="nucleotide sequence ID" value="NZ_BAABCN010000017.1"/>
</dbReference>
<dbReference type="Pfam" id="PF07804">
    <property type="entry name" value="HipA_C"/>
    <property type="match status" value="1"/>
</dbReference>
<proteinExistence type="inferred from homology"/>
<dbReference type="Proteomes" id="UP001501803">
    <property type="component" value="Unassembled WGS sequence"/>
</dbReference>
<evidence type="ECO:0000259" key="4">
    <source>
        <dbReference type="Pfam" id="PF07804"/>
    </source>
</evidence>
<dbReference type="PANTHER" id="PTHR37419">
    <property type="entry name" value="SERINE/THREONINE-PROTEIN KINASE TOXIN HIPA"/>
    <property type="match status" value="1"/>
</dbReference>
<comment type="caution">
    <text evidence="6">The sequence shown here is derived from an EMBL/GenBank/DDBJ whole genome shotgun (WGS) entry which is preliminary data.</text>
</comment>
<reference evidence="7" key="1">
    <citation type="journal article" date="2019" name="Int. J. Syst. Evol. Microbiol.">
        <title>The Global Catalogue of Microorganisms (GCM) 10K type strain sequencing project: providing services to taxonomists for standard genome sequencing and annotation.</title>
        <authorList>
            <consortium name="The Broad Institute Genomics Platform"/>
            <consortium name="The Broad Institute Genome Sequencing Center for Infectious Disease"/>
            <person name="Wu L."/>
            <person name="Ma J."/>
        </authorList>
    </citation>
    <scope>NUCLEOTIDE SEQUENCE [LARGE SCALE GENOMIC DNA]</scope>
    <source>
        <strain evidence="7">JCM 17021</strain>
    </source>
</reference>
<keyword evidence="7" id="KW-1185">Reference proteome</keyword>
<organism evidence="6 7">
    <name type="scientific">Leifsonia kafniensis</name>
    <dbReference type="NCBI Taxonomy" id="475957"/>
    <lineage>
        <taxon>Bacteria</taxon>
        <taxon>Bacillati</taxon>
        <taxon>Actinomycetota</taxon>
        <taxon>Actinomycetes</taxon>
        <taxon>Micrococcales</taxon>
        <taxon>Microbacteriaceae</taxon>
        <taxon>Leifsonia</taxon>
    </lineage>
</organism>
<dbReference type="NCBIfam" id="TIGR03071">
    <property type="entry name" value="couple_hipA"/>
    <property type="match status" value="1"/>
</dbReference>
<evidence type="ECO:0000256" key="2">
    <source>
        <dbReference type="ARBA" id="ARBA00022679"/>
    </source>
</evidence>
<evidence type="ECO:0000313" key="7">
    <source>
        <dbReference type="Proteomes" id="UP001501803"/>
    </source>
</evidence>
<evidence type="ECO:0000259" key="5">
    <source>
        <dbReference type="Pfam" id="PF13657"/>
    </source>
</evidence>
<comment type="similarity">
    <text evidence="1">Belongs to the HipA Ser/Thr kinase family.</text>
</comment>
<evidence type="ECO:0000256" key="3">
    <source>
        <dbReference type="ARBA" id="ARBA00022777"/>
    </source>
</evidence>
<gene>
    <name evidence="6" type="ORF">GCM10022381_40610</name>
</gene>
<keyword evidence="3" id="KW-0418">Kinase</keyword>
<name>A0ABP7L4N4_9MICO</name>
<feature type="domain" description="HipA N-terminal subdomain 1" evidence="5">
    <location>
        <begin position="8"/>
        <end position="110"/>
    </location>
</feature>
<dbReference type="EMBL" id="BAABCN010000017">
    <property type="protein sequence ID" value="GAA3894906.1"/>
    <property type="molecule type" value="Genomic_DNA"/>
</dbReference>
<dbReference type="Pfam" id="PF13657">
    <property type="entry name" value="Couple_hipA"/>
    <property type="match status" value="1"/>
</dbReference>
<keyword evidence="2" id="KW-0808">Transferase</keyword>
<feature type="domain" description="HipA-like C-terminal" evidence="4">
    <location>
        <begin position="147"/>
        <end position="383"/>
    </location>
</feature>
<sequence length="413" mass="46650">MAHDVVALEVLLHGRPAGVIQARGPSVRFYFFEQYINDPDRKVLGLRFEEDIRRLSTGQRKLPTWFSNLLPEGRLGEMMRAQVRDHETPAVPDLDLLAQLGSDLPGAVTVRAIGNADSIVFEDRLEPEDVSIIQQDDHDYDDQLFRFSIAGVGLKFSMLRAGERFTAPATGTGGDWIVKLPDANFKDLPVNEFATMTLASRVGIEVPEIRMVHRDHIVGVPEYAWNSEHDAYAIRRFDRGQSGPIHIEDMAQVRGYYPEEKYTGTFESVANLFYRTYDTKSVSEFVRRLAYSVLIGNGDAHLKNWSLIYRDGRKPTISPAYDIVSVKAYPEVVQDLGLKLMGKKQYDSVRIASFERVGERIGARDLDFGGIARQVIADVEKHWDEAESILSRRPALVQPIKDHFISMKAQLLG</sequence>
<dbReference type="PANTHER" id="PTHR37419:SF1">
    <property type="entry name" value="SERINE_THREONINE-PROTEIN KINASE TOXIN HIPA"/>
    <property type="match status" value="1"/>
</dbReference>
<dbReference type="Gene3D" id="1.10.1070.20">
    <property type="match status" value="1"/>
</dbReference>
<dbReference type="InterPro" id="IPR012893">
    <property type="entry name" value="HipA-like_C"/>
</dbReference>
<evidence type="ECO:0000313" key="6">
    <source>
        <dbReference type="EMBL" id="GAA3894906.1"/>
    </source>
</evidence>
<protein>
    <submittedName>
        <fullName evidence="6">HipA domain-containing protein</fullName>
    </submittedName>
</protein>
<accession>A0ABP7L4N4</accession>
<evidence type="ECO:0000256" key="1">
    <source>
        <dbReference type="ARBA" id="ARBA00010164"/>
    </source>
</evidence>
<dbReference type="InterPro" id="IPR052028">
    <property type="entry name" value="HipA_Ser/Thr_kinase"/>
</dbReference>